<organism evidence="2 3">
    <name type="scientific">Cryobacterium algoritolerans</name>
    <dbReference type="NCBI Taxonomy" id="1259184"/>
    <lineage>
        <taxon>Bacteria</taxon>
        <taxon>Bacillati</taxon>
        <taxon>Actinomycetota</taxon>
        <taxon>Actinomycetes</taxon>
        <taxon>Micrococcales</taxon>
        <taxon>Microbacteriaceae</taxon>
        <taxon>Cryobacterium</taxon>
    </lineage>
</organism>
<dbReference type="EMBL" id="SOFP01000010">
    <property type="protein sequence ID" value="TFC19829.1"/>
    <property type="molecule type" value="Genomic_DNA"/>
</dbReference>
<proteinExistence type="predicted"/>
<gene>
    <name evidence="2" type="ORF">E3O19_02445</name>
</gene>
<dbReference type="RefSeq" id="WP_134565024.1">
    <property type="nucleotide sequence ID" value="NZ_SOFP01000010.1"/>
</dbReference>
<dbReference type="AlphaFoldDB" id="A0A4R8WYX2"/>
<dbReference type="Proteomes" id="UP000298412">
    <property type="component" value="Unassembled WGS sequence"/>
</dbReference>
<sequence length="231" mass="24509">MTVWDLIANAGRRWVFSLGGALLTGLALFWVANVPPLYFEQVRVVLLPPASAQPNAYGYTSKSLIDLAGVVARELRPPTQDAQSVSGDVTLVGEGIRKGFSVTQQNNGGQWQYRFDEPVLEVQAVGATPSEVRAQIGTALEQLESTLAGIQNSHGVSTANRVRTTLNPLQPQLVEQKGSRVRAITSIVLTGMLTTLVLVGGFGVGGNGSFRRRSNPSVAAREESAVGVPSA</sequence>
<protein>
    <recommendedName>
        <fullName evidence="4">Polysaccharide chain length determinant N-terminal domain-containing protein</fullName>
    </recommendedName>
</protein>
<feature type="transmembrane region" description="Helical" evidence="1">
    <location>
        <begin position="14"/>
        <end position="32"/>
    </location>
</feature>
<keyword evidence="3" id="KW-1185">Reference proteome</keyword>
<name>A0A4R8WYX2_9MICO</name>
<dbReference type="OrthoDB" id="5179260at2"/>
<evidence type="ECO:0000313" key="3">
    <source>
        <dbReference type="Proteomes" id="UP000298412"/>
    </source>
</evidence>
<comment type="caution">
    <text evidence="2">The sequence shown here is derived from an EMBL/GenBank/DDBJ whole genome shotgun (WGS) entry which is preliminary data.</text>
</comment>
<evidence type="ECO:0000313" key="2">
    <source>
        <dbReference type="EMBL" id="TFC19829.1"/>
    </source>
</evidence>
<feature type="transmembrane region" description="Helical" evidence="1">
    <location>
        <begin position="183"/>
        <end position="204"/>
    </location>
</feature>
<evidence type="ECO:0008006" key="4">
    <source>
        <dbReference type="Google" id="ProtNLM"/>
    </source>
</evidence>
<evidence type="ECO:0000256" key="1">
    <source>
        <dbReference type="SAM" id="Phobius"/>
    </source>
</evidence>
<keyword evidence="1" id="KW-0472">Membrane</keyword>
<keyword evidence="1" id="KW-0812">Transmembrane</keyword>
<keyword evidence="1" id="KW-1133">Transmembrane helix</keyword>
<accession>A0A4R8WYX2</accession>
<reference evidence="2 3" key="1">
    <citation type="submission" date="2019-03" db="EMBL/GenBank/DDBJ databases">
        <title>Genomics of glacier-inhabiting Cryobacterium strains.</title>
        <authorList>
            <person name="Liu Q."/>
            <person name="Xin Y.-H."/>
        </authorList>
    </citation>
    <scope>NUCLEOTIDE SEQUENCE [LARGE SCALE GENOMIC DNA]</scope>
    <source>
        <strain evidence="2 3">MDT1-3</strain>
    </source>
</reference>